<feature type="transmembrane region" description="Helical" evidence="1">
    <location>
        <begin position="43"/>
        <end position="61"/>
    </location>
</feature>
<evidence type="ECO:0000313" key="2">
    <source>
        <dbReference type="EMBL" id="KAJ8884923.1"/>
    </source>
</evidence>
<keyword evidence="1" id="KW-0472">Membrane</keyword>
<organism evidence="2 3">
    <name type="scientific">Dryococelus australis</name>
    <dbReference type="NCBI Taxonomy" id="614101"/>
    <lineage>
        <taxon>Eukaryota</taxon>
        <taxon>Metazoa</taxon>
        <taxon>Ecdysozoa</taxon>
        <taxon>Arthropoda</taxon>
        <taxon>Hexapoda</taxon>
        <taxon>Insecta</taxon>
        <taxon>Pterygota</taxon>
        <taxon>Neoptera</taxon>
        <taxon>Polyneoptera</taxon>
        <taxon>Phasmatodea</taxon>
        <taxon>Verophasmatodea</taxon>
        <taxon>Anareolatae</taxon>
        <taxon>Phasmatidae</taxon>
        <taxon>Eurycanthinae</taxon>
        <taxon>Dryococelus</taxon>
    </lineage>
</organism>
<keyword evidence="1" id="KW-1133">Transmembrane helix</keyword>
<comment type="caution">
    <text evidence="2">The sequence shown here is derived from an EMBL/GenBank/DDBJ whole genome shotgun (WGS) entry which is preliminary data.</text>
</comment>
<evidence type="ECO:0000256" key="1">
    <source>
        <dbReference type="SAM" id="Phobius"/>
    </source>
</evidence>
<keyword evidence="3" id="KW-1185">Reference proteome</keyword>
<proteinExistence type="predicted"/>
<feature type="transmembrane region" description="Helical" evidence="1">
    <location>
        <begin position="73"/>
        <end position="90"/>
    </location>
</feature>
<protein>
    <submittedName>
        <fullName evidence="2">Uncharacterized protein</fullName>
    </submittedName>
</protein>
<accession>A0ABQ9HKN8</accession>
<keyword evidence="1" id="KW-0812">Transmembrane</keyword>
<gene>
    <name evidence="2" type="ORF">PR048_011119</name>
</gene>
<dbReference type="Proteomes" id="UP001159363">
    <property type="component" value="Chromosome X"/>
</dbReference>
<name>A0ABQ9HKN8_9NEOP</name>
<sequence length="100" mass="12022">MFNMQNRGDHCCFMWALLIVYVKHEHQHCVIDRYHQSKYLNGRNLMCLSIFRFVMMNGMLYHKMLWVKERMGIFTYCCLLIVKAVNIHAFNTSQTCSNHI</sequence>
<evidence type="ECO:0000313" key="3">
    <source>
        <dbReference type="Proteomes" id="UP001159363"/>
    </source>
</evidence>
<reference evidence="2 3" key="1">
    <citation type="submission" date="2023-02" db="EMBL/GenBank/DDBJ databases">
        <title>LHISI_Scaffold_Assembly.</title>
        <authorList>
            <person name="Stuart O.P."/>
            <person name="Cleave R."/>
            <person name="Magrath M.J.L."/>
            <person name="Mikheyev A.S."/>
        </authorList>
    </citation>
    <scope>NUCLEOTIDE SEQUENCE [LARGE SCALE GENOMIC DNA]</scope>
    <source>
        <strain evidence="2">Daus_M_001</strain>
        <tissue evidence="2">Leg muscle</tissue>
    </source>
</reference>
<dbReference type="EMBL" id="JARBHB010000004">
    <property type="protein sequence ID" value="KAJ8884923.1"/>
    <property type="molecule type" value="Genomic_DNA"/>
</dbReference>